<keyword evidence="3" id="KW-0732">Signal</keyword>
<comment type="similarity">
    <text evidence="1">Belongs to the outer membrane factor (OMF) (TC 1.B.17) family.</text>
</comment>
<dbReference type="EMBL" id="JAGRQC010000001">
    <property type="protein sequence ID" value="MBR0551849.1"/>
    <property type="molecule type" value="Genomic_DNA"/>
</dbReference>
<dbReference type="AlphaFoldDB" id="A0A8T4IHT0"/>
<feature type="chain" id="PRO_5035932582" evidence="3">
    <location>
        <begin position="21"/>
        <end position="412"/>
    </location>
</feature>
<dbReference type="RefSeq" id="WP_284053109.1">
    <property type="nucleotide sequence ID" value="NZ_JAGRQC010000001.1"/>
</dbReference>
<dbReference type="PANTHER" id="PTHR30203:SF24">
    <property type="entry name" value="BLR4935 PROTEIN"/>
    <property type="match status" value="1"/>
</dbReference>
<evidence type="ECO:0000313" key="5">
    <source>
        <dbReference type="Proteomes" id="UP000676996"/>
    </source>
</evidence>
<evidence type="ECO:0000256" key="1">
    <source>
        <dbReference type="ARBA" id="ARBA00007613"/>
    </source>
</evidence>
<keyword evidence="2" id="KW-0175">Coiled coil</keyword>
<reference evidence="4" key="1">
    <citation type="submission" date="2021-04" db="EMBL/GenBank/DDBJ databases">
        <title>Ouciella asimina sp. nov., isolated from the surface seawater in the hydrothermal field of Okinawa Trough.</title>
        <authorList>
            <person name="Shuang W."/>
        </authorList>
    </citation>
    <scope>NUCLEOTIDE SEQUENCE</scope>
    <source>
        <strain evidence="4">LXI357</strain>
    </source>
</reference>
<proteinExistence type="inferred from homology"/>
<sequence>MKSALLLVTSFFALATTAVAQERPDLPPAPVVARVLDTHPMVEAAAADVSAARADARMLRKGPHEVTVSGSYIRRSVDREGGFDEFDGTVARAFRLPGKARLDRKAGALGIEEADNNREDARHQTSLMLMNAWHDWLLAGALLRNDRAAVANYERLLAAVERRVELRDAARLDAEQARSELALAKTRLANSAADMRAARAKLHATFPDLPLPEDPPAPATPELPDTALGRLRDLVIERSHEIRAAEFRADRYDVLGRRARRDRVADPSVGVRLFSERSGAERGAGMVFSMPLGGGYRSAAADKAEAEASRARLELTNTRREVIATADADLSNATDRFAAWQASAAAVEGADSAADLSERGYKGGVTDLSDLLYVDRQALAARREEITARVAALRAIMKLRVDSHDMWAPDEG</sequence>
<dbReference type="SUPFAM" id="SSF56954">
    <property type="entry name" value="Outer membrane efflux proteins (OEP)"/>
    <property type="match status" value="1"/>
</dbReference>
<protein>
    <submittedName>
        <fullName evidence="4">TolC family protein</fullName>
    </submittedName>
</protein>
<feature type="coiled-coil region" evidence="2">
    <location>
        <begin position="143"/>
        <end position="194"/>
    </location>
</feature>
<evidence type="ECO:0000256" key="3">
    <source>
        <dbReference type="SAM" id="SignalP"/>
    </source>
</evidence>
<comment type="caution">
    <text evidence="4">The sequence shown here is derived from an EMBL/GenBank/DDBJ whole genome shotgun (WGS) entry which is preliminary data.</text>
</comment>
<organism evidence="4 5">
    <name type="scientific">Stakelama marina</name>
    <dbReference type="NCBI Taxonomy" id="2826939"/>
    <lineage>
        <taxon>Bacteria</taxon>
        <taxon>Pseudomonadati</taxon>
        <taxon>Pseudomonadota</taxon>
        <taxon>Alphaproteobacteria</taxon>
        <taxon>Sphingomonadales</taxon>
        <taxon>Sphingomonadaceae</taxon>
        <taxon>Stakelama</taxon>
    </lineage>
</organism>
<name>A0A8T4IHT0_9SPHN</name>
<dbReference type="PANTHER" id="PTHR30203">
    <property type="entry name" value="OUTER MEMBRANE CATION EFFLUX PROTEIN"/>
    <property type="match status" value="1"/>
</dbReference>
<dbReference type="Pfam" id="PF02321">
    <property type="entry name" value="OEP"/>
    <property type="match status" value="1"/>
</dbReference>
<keyword evidence="5" id="KW-1185">Reference proteome</keyword>
<dbReference type="InterPro" id="IPR003423">
    <property type="entry name" value="OMP_efflux"/>
</dbReference>
<evidence type="ECO:0000256" key="2">
    <source>
        <dbReference type="SAM" id="Coils"/>
    </source>
</evidence>
<dbReference type="GO" id="GO:0015562">
    <property type="term" value="F:efflux transmembrane transporter activity"/>
    <property type="evidence" value="ECO:0007669"/>
    <property type="project" value="InterPro"/>
</dbReference>
<evidence type="ECO:0000313" key="4">
    <source>
        <dbReference type="EMBL" id="MBR0551849.1"/>
    </source>
</evidence>
<gene>
    <name evidence="4" type="ORF">J7S20_04945</name>
</gene>
<feature type="signal peptide" evidence="3">
    <location>
        <begin position="1"/>
        <end position="20"/>
    </location>
</feature>
<dbReference type="Gene3D" id="1.20.1600.10">
    <property type="entry name" value="Outer membrane efflux proteins (OEP)"/>
    <property type="match status" value="1"/>
</dbReference>
<accession>A0A8T4IHT0</accession>
<dbReference type="Proteomes" id="UP000676996">
    <property type="component" value="Unassembled WGS sequence"/>
</dbReference>
<dbReference type="InterPro" id="IPR010131">
    <property type="entry name" value="MdtP/NodT-like"/>
</dbReference>